<sequence length="320" mass="34929">MNSDRTILFARCRDGHTVHQFAHRVTVDRGDAVVGGCDHGAAELSELARREWQRHSARLPLGRRSQLVSEMGRVVDLGNVLPYSVVHANGNILDGLQSPRLPSSAEAIKWADVAQPCALLLGPSATLALVDFILDGIPGTIDDASWPFDDRLLIHDTGHSPYPPQHRAESTPCRVGAGITHRDEGDDIAFMLLQRSEVWQRPVNALYNMRQRNLAIQCDTIAPDPCGAVVVLDTLSAEVEPTLSRSSWLATWYLTEQGRSCWGEERLAVVIDTSGILRSDAVAVGRPWPACICDPIEGECYGTAPHLLVQPTSLAIKVLA</sequence>
<comment type="caution">
    <text evidence="1">The sequence shown here is derived from an EMBL/GenBank/DDBJ whole genome shotgun (WGS) entry which is preliminary data.</text>
</comment>
<dbReference type="AlphaFoldDB" id="A0A8I2C3G2"/>
<accession>A0A8I2C3G2</accession>
<name>A0A8I2C3G2_BRAEL</name>
<evidence type="ECO:0000313" key="2">
    <source>
        <dbReference type="Proteomes" id="UP000673383"/>
    </source>
</evidence>
<dbReference type="EMBL" id="JAFICZ010000001">
    <property type="protein sequence ID" value="MBP1293544.1"/>
    <property type="molecule type" value="Genomic_DNA"/>
</dbReference>
<dbReference type="Proteomes" id="UP000673383">
    <property type="component" value="Unassembled WGS sequence"/>
</dbReference>
<organism evidence="1 2">
    <name type="scientific">Bradyrhizobium elkanii</name>
    <dbReference type="NCBI Taxonomy" id="29448"/>
    <lineage>
        <taxon>Bacteria</taxon>
        <taxon>Pseudomonadati</taxon>
        <taxon>Pseudomonadota</taxon>
        <taxon>Alphaproteobacteria</taxon>
        <taxon>Hyphomicrobiales</taxon>
        <taxon>Nitrobacteraceae</taxon>
        <taxon>Bradyrhizobium</taxon>
    </lineage>
</organism>
<evidence type="ECO:0000313" key="1">
    <source>
        <dbReference type="EMBL" id="MBP1293544.1"/>
    </source>
</evidence>
<dbReference type="RefSeq" id="WP_028344153.1">
    <property type="nucleotide sequence ID" value="NZ_CP126003.1"/>
</dbReference>
<reference evidence="1" key="1">
    <citation type="submission" date="2021-02" db="EMBL/GenBank/DDBJ databases">
        <title>Genomic Encyclopedia of Type Strains, Phase IV (KMG-V): Genome sequencing to study the core and pangenomes of soil and plant-associated prokaryotes.</title>
        <authorList>
            <person name="Whitman W."/>
        </authorList>
    </citation>
    <scope>NUCLEOTIDE SEQUENCE</scope>
    <source>
        <strain evidence="1">USDA 406</strain>
    </source>
</reference>
<gene>
    <name evidence="1" type="ORF">JOH49_003297</name>
</gene>
<protein>
    <submittedName>
        <fullName evidence="1">Uncharacterized protein</fullName>
    </submittedName>
</protein>
<proteinExistence type="predicted"/>